<proteinExistence type="predicted"/>
<organism evidence="2 3">
    <name type="scientific">Musa acuminata subsp. malaccensis</name>
    <name type="common">Wild banana</name>
    <name type="synonym">Musa malaccensis</name>
    <dbReference type="NCBI Taxonomy" id="214687"/>
    <lineage>
        <taxon>Eukaryota</taxon>
        <taxon>Viridiplantae</taxon>
        <taxon>Streptophyta</taxon>
        <taxon>Embryophyta</taxon>
        <taxon>Tracheophyta</taxon>
        <taxon>Spermatophyta</taxon>
        <taxon>Magnoliopsida</taxon>
        <taxon>Liliopsida</taxon>
        <taxon>Zingiberales</taxon>
        <taxon>Musaceae</taxon>
        <taxon>Musa</taxon>
    </lineage>
</organism>
<name>A0A804J1R9_MUSAM</name>
<feature type="transmembrane region" description="Helical" evidence="1">
    <location>
        <begin position="6"/>
        <end position="24"/>
    </location>
</feature>
<protein>
    <submittedName>
        <fullName evidence="2">Uncharacterized protein</fullName>
    </submittedName>
</protein>
<reference evidence="2" key="1">
    <citation type="submission" date="2021-05" db="UniProtKB">
        <authorList>
            <consortium name="EnsemblPlants"/>
        </authorList>
    </citation>
    <scope>IDENTIFICATION</scope>
    <source>
        <strain evidence="2">subsp. malaccensis</strain>
    </source>
</reference>
<evidence type="ECO:0000313" key="3">
    <source>
        <dbReference type="Proteomes" id="UP000012960"/>
    </source>
</evidence>
<dbReference type="Proteomes" id="UP000012960">
    <property type="component" value="Unplaced"/>
</dbReference>
<keyword evidence="3" id="KW-1185">Reference proteome</keyword>
<keyword evidence="1" id="KW-0472">Membrane</keyword>
<dbReference type="InParanoid" id="A0A804J1R9"/>
<accession>A0A804J1R9</accession>
<dbReference type="EnsemblPlants" id="Ma05_t06900.1">
    <property type="protein sequence ID" value="Ma05_p06900.1"/>
    <property type="gene ID" value="Ma05_g06900"/>
</dbReference>
<evidence type="ECO:0000256" key="1">
    <source>
        <dbReference type="SAM" id="Phobius"/>
    </source>
</evidence>
<sequence>MQVILVPNRFGAFISVSFLSAVRVRRSRQGFRRCRER</sequence>
<dbReference type="Gramene" id="Ma05_t06900.1">
    <property type="protein sequence ID" value="Ma05_p06900.1"/>
    <property type="gene ID" value="Ma05_g06900"/>
</dbReference>
<dbReference type="AlphaFoldDB" id="A0A804J1R9"/>
<keyword evidence="1" id="KW-1133">Transmembrane helix</keyword>
<evidence type="ECO:0000313" key="2">
    <source>
        <dbReference type="EnsemblPlants" id="Ma05_p06900.1"/>
    </source>
</evidence>
<keyword evidence="1" id="KW-0812">Transmembrane</keyword>